<dbReference type="AlphaFoldDB" id="A0A561DNU2"/>
<feature type="domain" description="DUF5808" evidence="2">
    <location>
        <begin position="26"/>
        <end position="51"/>
    </location>
</feature>
<gene>
    <name evidence="3" type="ORF">FB550_103202</name>
</gene>
<dbReference type="Proteomes" id="UP000319671">
    <property type="component" value="Unassembled WGS sequence"/>
</dbReference>
<dbReference type="RefSeq" id="WP_144563512.1">
    <property type="nucleotide sequence ID" value="NZ_VIVN01000003.1"/>
</dbReference>
<sequence>MGKRKWSNKEIEEFRKRNGKFAYYNKEDANLFVPKTLGFGWTLNWANPLSWLFILLIFGIIIFRRLIK</sequence>
<feature type="transmembrane region" description="Helical" evidence="1">
    <location>
        <begin position="49"/>
        <end position="67"/>
    </location>
</feature>
<keyword evidence="1" id="KW-0472">Membrane</keyword>
<keyword evidence="1" id="KW-0812">Transmembrane</keyword>
<dbReference type="InterPro" id="IPR043831">
    <property type="entry name" value="DUF5808"/>
</dbReference>
<protein>
    <recommendedName>
        <fullName evidence="2">DUF5808 domain-containing protein</fullName>
    </recommendedName>
</protein>
<dbReference type="Pfam" id="PF19124">
    <property type="entry name" value="DUF5808"/>
    <property type="match status" value="1"/>
</dbReference>
<evidence type="ECO:0000313" key="4">
    <source>
        <dbReference type="Proteomes" id="UP000319671"/>
    </source>
</evidence>
<accession>A0A561DNU2</accession>
<reference evidence="3 4" key="1">
    <citation type="submission" date="2019-06" db="EMBL/GenBank/DDBJ databases">
        <title>Sorghum-associated microbial communities from plants grown in Nebraska, USA.</title>
        <authorList>
            <person name="Schachtman D."/>
        </authorList>
    </citation>
    <scope>NUCLEOTIDE SEQUENCE [LARGE SCALE GENOMIC DNA]</scope>
    <source>
        <strain evidence="3 4">2482</strain>
    </source>
</reference>
<evidence type="ECO:0000313" key="3">
    <source>
        <dbReference type="EMBL" id="TWE05027.1"/>
    </source>
</evidence>
<evidence type="ECO:0000259" key="2">
    <source>
        <dbReference type="Pfam" id="PF19124"/>
    </source>
</evidence>
<organism evidence="3 4">
    <name type="scientific">Neobacillus bataviensis</name>
    <dbReference type="NCBI Taxonomy" id="220685"/>
    <lineage>
        <taxon>Bacteria</taxon>
        <taxon>Bacillati</taxon>
        <taxon>Bacillota</taxon>
        <taxon>Bacilli</taxon>
        <taxon>Bacillales</taxon>
        <taxon>Bacillaceae</taxon>
        <taxon>Neobacillus</taxon>
    </lineage>
</organism>
<keyword evidence="4" id="KW-1185">Reference proteome</keyword>
<comment type="caution">
    <text evidence="3">The sequence shown here is derived from an EMBL/GenBank/DDBJ whole genome shotgun (WGS) entry which is preliminary data.</text>
</comment>
<name>A0A561DNU2_9BACI</name>
<keyword evidence="1" id="KW-1133">Transmembrane helix</keyword>
<proteinExistence type="predicted"/>
<dbReference type="EMBL" id="VIVN01000003">
    <property type="protein sequence ID" value="TWE05027.1"/>
    <property type="molecule type" value="Genomic_DNA"/>
</dbReference>
<evidence type="ECO:0000256" key="1">
    <source>
        <dbReference type="SAM" id="Phobius"/>
    </source>
</evidence>